<dbReference type="Proteomes" id="UP000251717">
    <property type="component" value="Unassembled WGS sequence"/>
</dbReference>
<proteinExistence type="predicted"/>
<dbReference type="GO" id="GO:0016787">
    <property type="term" value="F:hydrolase activity"/>
    <property type="evidence" value="ECO:0007669"/>
    <property type="project" value="UniProtKB-KW"/>
</dbReference>
<feature type="transmembrane region" description="Helical" evidence="1">
    <location>
        <begin position="7"/>
        <end position="30"/>
    </location>
</feature>
<feature type="transmembrane region" description="Helical" evidence="1">
    <location>
        <begin position="67"/>
        <end position="91"/>
    </location>
</feature>
<reference evidence="3 4" key="1">
    <citation type="submission" date="2017-03" db="EMBL/GenBank/DDBJ databases">
        <title>Genome sequence of Methanobrevibacter thaueri.</title>
        <authorList>
            <person name="Poehlein A."/>
            <person name="Seedorf H."/>
            <person name="Daniel R."/>
        </authorList>
    </citation>
    <scope>NUCLEOTIDE SEQUENCE [LARGE SCALE GENOMIC DNA]</scope>
    <source>
        <strain evidence="3 4">DSM 11995</strain>
    </source>
</reference>
<dbReference type="EMBL" id="MZGS01000024">
    <property type="protein sequence ID" value="PWB86422.1"/>
    <property type="molecule type" value="Genomic_DNA"/>
</dbReference>
<name>A0A315XLM6_9EURY</name>
<dbReference type="AlphaFoldDB" id="A0A315XLM6"/>
<dbReference type="InterPro" id="IPR029052">
    <property type="entry name" value="Metallo-depent_PP-like"/>
</dbReference>
<keyword evidence="3" id="KW-0378">Hydrolase</keyword>
<dbReference type="PANTHER" id="PTHR31302">
    <property type="entry name" value="TRANSMEMBRANE PROTEIN WITH METALLOPHOSPHOESTERASE DOMAIN-RELATED"/>
    <property type="match status" value="1"/>
</dbReference>
<dbReference type="EC" id="3.1.-.-" evidence="3"/>
<feature type="domain" description="Calcineurin-like phosphoesterase" evidence="2">
    <location>
        <begin position="140"/>
        <end position="297"/>
    </location>
</feature>
<dbReference type="OrthoDB" id="71112at2157"/>
<gene>
    <name evidence="3" type="ORF">MBBTH_14050</name>
</gene>
<evidence type="ECO:0000256" key="1">
    <source>
        <dbReference type="SAM" id="Phobius"/>
    </source>
</evidence>
<organism evidence="3 4">
    <name type="scientific">Methanobrevibacter thaueri</name>
    <dbReference type="NCBI Taxonomy" id="190975"/>
    <lineage>
        <taxon>Archaea</taxon>
        <taxon>Methanobacteriati</taxon>
        <taxon>Methanobacteriota</taxon>
        <taxon>Methanomada group</taxon>
        <taxon>Methanobacteria</taxon>
        <taxon>Methanobacteriales</taxon>
        <taxon>Methanobacteriaceae</taxon>
        <taxon>Methanobrevibacter</taxon>
    </lineage>
</organism>
<feature type="transmembrane region" description="Helical" evidence="1">
    <location>
        <begin position="97"/>
        <end position="118"/>
    </location>
</feature>
<evidence type="ECO:0000313" key="4">
    <source>
        <dbReference type="Proteomes" id="UP000251717"/>
    </source>
</evidence>
<dbReference type="RefSeq" id="WP_116592339.1">
    <property type="nucleotide sequence ID" value="NZ_MZGS01000024.1"/>
</dbReference>
<comment type="caution">
    <text evidence="3">The sequence shown here is derived from an EMBL/GenBank/DDBJ whole genome shotgun (WGS) entry which is preliminary data.</text>
</comment>
<sequence>MSFRTRRVLFITPFYMLFEFFLLKYIFLLLGGLDDAYILILTIIIGLIHFMPMLFEAQKSRKITRFLSTVSGVWMWASVIFLIDIIVIYLIGSFVDLSFEMNLALLAIVPILGVYNYYKAHRLIVNEKVITLNNLEKDINIAHLSDVHFGSVRHRQITELIADKLKELEDTCELAIISGDLADGSSIVEENDFEALSEVSMPIIFTPGNHDFYPGIKNVIEACENAGIIVLDNDSIELNGLNIFGLTFSFGDREVPQIDESLIRDDMVNIINYHVPYKWKEFSDLGFDIQLSGHTHGGQFYPMVWFANRMFEYNIGLFKNDLGKYIHVTTGVGSMDTPMRWGTDSEIVVLKLRKP</sequence>
<evidence type="ECO:0000313" key="3">
    <source>
        <dbReference type="EMBL" id="PWB86422.1"/>
    </source>
</evidence>
<keyword evidence="1" id="KW-0472">Membrane</keyword>
<evidence type="ECO:0000259" key="2">
    <source>
        <dbReference type="Pfam" id="PF00149"/>
    </source>
</evidence>
<protein>
    <submittedName>
        <fullName evidence="3">Putative metallophosphoesterase</fullName>
        <ecNumber evidence="3">3.1.-.-</ecNumber>
    </submittedName>
</protein>
<keyword evidence="1" id="KW-1133">Transmembrane helix</keyword>
<dbReference type="Pfam" id="PF00149">
    <property type="entry name" value="Metallophos"/>
    <property type="match status" value="1"/>
</dbReference>
<dbReference type="InterPro" id="IPR051158">
    <property type="entry name" value="Metallophosphoesterase_sf"/>
</dbReference>
<dbReference type="InterPro" id="IPR004843">
    <property type="entry name" value="Calcineurin-like_PHP"/>
</dbReference>
<feature type="transmembrane region" description="Helical" evidence="1">
    <location>
        <begin position="36"/>
        <end position="55"/>
    </location>
</feature>
<keyword evidence="1" id="KW-0812">Transmembrane</keyword>
<dbReference type="PANTHER" id="PTHR31302:SF0">
    <property type="entry name" value="TRANSMEMBRANE PROTEIN WITH METALLOPHOSPHOESTERASE DOMAIN"/>
    <property type="match status" value="1"/>
</dbReference>
<accession>A0A315XLM6</accession>
<dbReference type="SUPFAM" id="SSF56300">
    <property type="entry name" value="Metallo-dependent phosphatases"/>
    <property type="match status" value="1"/>
</dbReference>
<dbReference type="Gene3D" id="3.60.21.10">
    <property type="match status" value="1"/>
</dbReference>
<keyword evidence="4" id="KW-1185">Reference proteome</keyword>